<dbReference type="EMBL" id="UOFB01000349">
    <property type="protein sequence ID" value="VAW49377.1"/>
    <property type="molecule type" value="Genomic_DNA"/>
</dbReference>
<name>A0A3B0WFA3_9ZZZZ</name>
<sequence>MAQETIAAQPIKLEDDITTYLTSHAGITELRDSTEDSQTLFMRANEAIKALEGTREITRTL</sequence>
<dbReference type="AlphaFoldDB" id="A0A3B0WFA3"/>
<accession>A0A3B0WFA3</accession>
<organism evidence="1">
    <name type="scientific">hydrothermal vent metagenome</name>
    <dbReference type="NCBI Taxonomy" id="652676"/>
    <lineage>
        <taxon>unclassified sequences</taxon>
        <taxon>metagenomes</taxon>
        <taxon>ecological metagenomes</taxon>
    </lineage>
</organism>
<proteinExistence type="predicted"/>
<protein>
    <submittedName>
        <fullName evidence="1">Uncharacterized protein</fullName>
    </submittedName>
</protein>
<evidence type="ECO:0000313" key="1">
    <source>
        <dbReference type="EMBL" id="VAW49377.1"/>
    </source>
</evidence>
<gene>
    <name evidence="1" type="ORF">MNBD_GAMMA04-1411</name>
</gene>
<reference evidence="1" key="1">
    <citation type="submission" date="2018-06" db="EMBL/GenBank/DDBJ databases">
        <authorList>
            <person name="Zhirakovskaya E."/>
        </authorList>
    </citation>
    <scope>NUCLEOTIDE SEQUENCE</scope>
</reference>